<evidence type="ECO:0000313" key="2">
    <source>
        <dbReference type="EMBL" id="KAL0283376.1"/>
    </source>
</evidence>
<name>A0AAW2UNW7_SESRA</name>
<keyword evidence="1" id="KW-1133">Transmembrane helix</keyword>
<keyword evidence="1" id="KW-0812">Transmembrane</keyword>
<dbReference type="AlphaFoldDB" id="A0AAW2UNW7"/>
<sequence length="90" mass="9617">MVPSRSKDNSIGGAFGEMMILGVSVTKSIDLGVAITVDLERGVYRVLETICRAWVVPLGVSPAFYLFAALVGVFMINSRLKLCVPIDGAN</sequence>
<dbReference type="EMBL" id="JACGWJ010000005">
    <property type="protein sequence ID" value="KAL0419034.1"/>
    <property type="molecule type" value="Genomic_DNA"/>
</dbReference>
<protein>
    <submittedName>
        <fullName evidence="3">Uncharacterized protein</fullName>
    </submittedName>
</protein>
<dbReference type="EMBL" id="JACGWJ010001290">
    <property type="protein sequence ID" value="KAL0283376.1"/>
    <property type="molecule type" value="Genomic_DNA"/>
</dbReference>
<accession>A0AAW2UNW7</accession>
<feature type="transmembrane region" description="Helical" evidence="1">
    <location>
        <begin position="54"/>
        <end position="76"/>
    </location>
</feature>
<reference evidence="3" key="1">
    <citation type="submission" date="2020-06" db="EMBL/GenBank/DDBJ databases">
        <authorList>
            <person name="Li T."/>
            <person name="Hu X."/>
            <person name="Zhang T."/>
            <person name="Song X."/>
            <person name="Zhang H."/>
            <person name="Dai N."/>
            <person name="Sheng W."/>
            <person name="Hou X."/>
            <person name="Wei L."/>
        </authorList>
    </citation>
    <scope>NUCLEOTIDE SEQUENCE</scope>
    <source>
        <strain evidence="3">G02</strain>
        <tissue evidence="3">Leaf</tissue>
    </source>
</reference>
<reference evidence="3" key="2">
    <citation type="journal article" date="2024" name="Plant">
        <title>Genomic evolution and insights into agronomic trait innovations of Sesamum species.</title>
        <authorList>
            <person name="Miao H."/>
            <person name="Wang L."/>
            <person name="Qu L."/>
            <person name="Liu H."/>
            <person name="Sun Y."/>
            <person name="Le M."/>
            <person name="Wang Q."/>
            <person name="Wei S."/>
            <person name="Zheng Y."/>
            <person name="Lin W."/>
            <person name="Duan Y."/>
            <person name="Cao H."/>
            <person name="Xiong S."/>
            <person name="Wang X."/>
            <person name="Wei L."/>
            <person name="Li C."/>
            <person name="Ma Q."/>
            <person name="Ju M."/>
            <person name="Zhao R."/>
            <person name="Li G."/>
            <person name="Mu C."/>
            <person name="Tian Q."/>
            <person name="Mei H."/>
            <person name="Zhang T."/>
            <person name="Gao T."/>
            <person name="Zhang H."/>
        </authorList>
    </citation>
    <scope>NUCLEOTIDE SEQUENCE</scope>
    <source>
        <strain evidence="3">G02</strain>
    </source>
</reference>
<evidence type="ECO:0000313" key="3">
    <source>
        <dbReference type="EMBL" id="KAL0419034.1"/>
    </source>
</evidence>
<organism evidence="3">
    <name type="scientific">Sesamum radiatum</name>
    <name type="common">Black benniseed</name>
    <dbReference type="NCBI Taxonomy" id="300843"/>
    <lineage>
        <taxon>Eukaryota</taxon>
        <taxon>Viridiplantae</taxon>
        <taxon>Streptophyta</taxon>
        <taxon>Embryophyta</taxon>
        <taxon>Tracheophyta</taxon>
        <taxon>Spermatophyta</taxon>
        <taxon>Magnoliopsida</taxon>
        <taxon>eudicotyledons</taxon>
        <taxon>Gunneridae</taxon>
        <taxon>Pentapetalae</taxon>
        <taxon>asterids</taxon>
        <taxon>lamiids</taxon>
        <taxon>Lamiales</taxon>
        <taxon>Pedaliaceae</taxon>
        <taxon>Sesamum</taxon>
    </lineage>
</organism>
<keyword evidence="1" id="KW-0472">Membrane</keyword>
<gene>
    <name evidence="3" type="ORF">Sradi_1316900</name>
    <name evidence="2" type="ORF">Sradi_7231900</name>
</gene>
<proteinExistence type="predicted"/>
<evidence type="ECO:0000256" key="1">
    <source>
        <dbReference type="SAM" id="Phobius"/>
    </source>
</evidence>
<comment type="caution">
    <text evidence="3">The sequence shown here is derived from an EMBL/GenBank/DDBJ whole genome shotgun (WGS) entry which is preliminary data.</text>
</comment>